<dbReference type="GO" id="GO:0071973">
    <property type="term" value="P:bacterial-type flagellum-dependent cell motility"/>
    <property type="evidence" value="ECO:0007669"/>
    <property type="project" value="TreeGrafter"/>
</dbReference>
<feature type="region of interest" description="Disordered" evidence="2">
    <location>
        <begin position="133"/>
        <end position="166"/>
    </location>
</feature>
<dbReference type="EMBL" id="RKIO01000002">
    <property type="protein sequence ID" value="RSC14757.1"/>
    <property type="molecule type" value="Genomic_DNA"/>
</dbReference>
<sequence length="918" mass="95210">MSDIKAFVDANLPSAQAVAQKIGVDPMVILGQWGLETGWGKSVIPGTNNLGNIKGPGVAATDNQTGATDQYRAYPSPAAFGTDFANLISNNYRNAVGKGADATAYATALKAGGYAEDPKYVSKLTNAAAAARTASGNDIDPSKVQWDSPSKNAVSGDNSMIPGPSLNPQIDVSKVQWDAPSVAPAAAVPEQGRSSNPVARAPARQDVSGPVPVTGANMLGAAVEPLLTAATGAIATPAGWATRLGAALTGSSFDQAKQAGESVQNALTYHPMTAGGQQANADIGRVAGNALSAIANTAPVKALTDSYQRNFVQGQSPLMATVNDLVPSVTVAAVAPTIARGANNLIRSIGAPEVAAPTPGSIELANRGVGPVPQGLPVAQMDRLPVAQSSNDLSFIQRPGDIRVGQPTEVIPAPGGPASRVPIGPASNDVAAFNRVASNDAVGGRPNLPLAPTPQPVGHGAPANDAAVAAPTPASATPAEIPRFDAEAPSTVKSSLAPAQQQQNLDLMREIGLDSTRPSAISGDKFSAGQEYQLAKTDTPQGEVLRAQFDRERSALQNYAQRISQDTGARGASPEEVGQIIRQPLRDLNAYYDNAVRGIYQAADQRAAGIAGIDADAFKTLMDTKSNFAGKAENGSLGRGINAYLREQGLRNVDGTFNPMTAEQAEGVRQYINSQWSPQNAGLIGKIKESLDMDVAKSAGDDVYAQARALHAERKNLLDNPNGISSLLNEQGPNGINQAIPDEKVGQKLTSMPVGQLRHIVDTLNNAPAELQQVAQQALSEMRGVFADGVRNAGQGAEWNAAKVTKMLNDQRSRMGLLFDDAQMSQFRTLNDAGHVLQKPTAYPGAAAQGHNLLQRAVIWAPTAATTGAASALFGPLGAAVTAPAGAALTRKATQFVNERAANKLLESFSKPHVDWGK</sequence>
<name>A0A3R9IBG5_9BURK</name>
<dbReference type="RefSeq" id="WP_125381040.1">
    <property type="nucleotide sequence ID" value="NZ_RKIO01000002.1"/>
</dbReference>
<dbReference type="Pfam" id="PF01832">
    <property type="entry name" value="Glucosaminidase"/>
    <property type="match status" value="1"/>
</dbReference>
<dbReference type="AlphaFoldDB" id="A0A3R9IBG5"/>
<gene>
    <name evidence="4" type="ORF">EGT41_16365</name>
</gene>
<dbReference type="SMART" id="SM00047">
    <property type="entry name" value="LYZ2"/>
    <property type="match status" value="1"/>
</dbReference>
<evidence type="ECO:0000256" key="1">
    <source>
        <dbReference type="ARBA" id="ARBA00022801"/>
    </source>
</evidence>
<keyword evidence="1" id="KW-0378">Hydrolase</keyword>
<accession>A0A3R9IBG5</accession>
<feature type="domain" description="Mannosyl-glycoprotein endo-beta-N-acetylglucosamidase-like" evidence="3">
    <location>
        <begin position="3"/>
        <end position="138"/>
    </location>
</feature>
<protein>
    <recommendedName>
        <fullName evidence="3">Mannosyl-glycoprotein endo-beta-N-acetylglucosamidase-like domain-containing protein</fullName>
    </recommendedName>
</protein>
<dbReference type="Gene3D" id="1.10.530.10">
    <property type="match status" value="1"/>
</dbReference>
<dbReference type="PANTHER" id="PTHR33308">
    <property type="entry name" value="PEPTIDOGLYCAN HYDROLASE FLGJ"/>
    <property type="match status" value="1"/>
</dbReference>
<evidence type="ECO:0000259" key="3">
    <source>
        <dbReference type="SMART" id="SM00047"/>
    </source>
</evidence>
<comment type="caution">
    <text evidence="4">The sequence shown here is derived from an EMBL/GenBank/DDBJ whole genome shotgun (WGS) entry which is preliminary data.</text>
</comment>
<feature type="compositionally biased region" description="Polar residues" evidence="2">
    <location>
        <begin position="145"/>
        <end position="158"/>
    </location>
</feature>
<evidence type="ECO:0000313" key="5">
    <source>
        <dbReference type="Proteomes" id="UP000272140"/>
    </source>
</evidence>
<evidence type="ECO:0000256" key="2">
    <source>
        <dbReference type="SAM" id="MobiDB-lite"/>
    </source>
</evidence>
<dbReference type="InterPro" id="IPR051056">
    <property type="entry name" value="Glycosyl_Hydrolase_73"/>
</dbReference>
<feature type="region of interest" description="Disordered" evidence="2">
    <location>
        <begin position="443"/>
        <end position="477"/>
    </location>
</feature>
<proteinExistence type="predicted"/>
<dbReference type="PANTHER" id="PTHR33308:SF9">
    <property type="entry name" value="PEPTIDOGLYCAN HYDROLASE FLGJ"/>
    <property type="match status" value="1"/>
</dbReference>
<feature type="compositionally biased region" description="Low complexity" evidence="2">
    <location>
        <begin position="461"/>
        <end position="477"/>
    </location>
</feature>
<dbReference type="InterPro" id="IPR002901">
    <property type="entry name" value="MGlyc_endo_b_GlcNAc-like_dom"/>
</dbReference>
<dbReference type="Proteomes" id="UP000272140">
    <property type="component" value="Unassembled WGS sequence"/>
</dbReference>
<dbReference type="GO" id="GO:0004040">
    <property type="term" value="F:amidase activity"/>
    <property type="evidence" value="ECO:0007669"/>
    <property type="project" value="InterPro"/>
</dbReference>
<reference evidence="5" key="1">
    <citation type="submission" date="2018-11" db="EMBL/GenBank/DDBJ databases">
        <title>FDA dAtabase for Regulatory Grade micrObial Sequences (FDA-ARGOS): Supporting development and validation of Infectious Disease Dx tests.</title>
        <authorList>
            <person name="Goldberg B."/>
            <person name="Campos J."/>
            <person name="Tallon L."/>
            <person name="Sadzewicz L."/>
            <person name="Zhao X."/>
            <person name="Vavikolanu K."/>
            <person name="Mehta A."/>
            <person name="Aluvathingal J."/>
            <person name="Nadendla S."/>
            <person name="Geyer C."/>
            <person name="Nandy P."/>
            <person name="Yan Y."/>
            <person name="Sichtig H."/>
        </authorList>
    </citation>
    <scope>NUCLEOTIDE SEQUENCE [LARGE SCALE GENOMIC DNA]</scope>
    <source>
        <strain evidence="5">FDAARGOS_544</strain>
    </source>
</reference>
<feature type="region of interest" description="Disordered" evidence="2">
    <location>
        <begin position="181"/>
        <end position="209"/>
    </location>
</feature>
<evidence type="ECO:0000313" key="4">
    <source>
        <dbReference type="EMBL" id="RSC14757.1"/>
    </source>
</evidence>
<organism evidence="4 5">
    <name type="scientific">Burkholderia cenocepacia</name>
    <dbReference type="NCBI Taxonomy" id="95486"/>
    <lineage>
        <taxon>Bacteria</taxon>
        <taxon>Pseudomonadati</taxon>
        <taxon>Pseudomonadota</taxon>
        <taxon>Betaproteobacteria</taxon>
        <taxon>Burkholderiales</taxon>
        <taxon>Burkholderiaceae</taxon>
        <taxon>Burkholderia</taxon>
        <taxon>Burkholderia cepacia complex</taxon>
    </lineage>
</organism>